<feature type="compositionally biased region" description="Polar residues" evidence="1">
    <location>
        <begin position="37"/>
        <end position="53"/>
    </location>
</feature>
<dbReference type="EMBL" id="PGCJ01000078">
    <property type="protein sequence ID" value="PLW52600.1"/>
    <property type="molecule type" value="Genomic_DNA"/>
</dbReference>
<organism evidence="2 3">
    <name type="scientific">Puccinia coronata f. sp. avenae</name>
    <dbReference type="NCBI Taxonomy" id="200324"/>
    <lineage>
        <taxon>Eukaryota</taxon>
        <taxon>Fungi</taxon>
        <taxon>Dikarya</taxon>
        <taxon>Basidiomycota</taxon>
        <taxon>Pucciniomycotina</taxon>
        <taxon>Pucciniomycetes</taxon>
        <taxon>Pucciniales</taxon>
        <taxon>Pucciniaceae</taxon>
        <taxon>Puccinia</taxon>
    </lineage>
</organism>
<name>A0A2N5VRL2_9BASI</name>
<accession>A0A2N5VRL2</accession>
<dbReference type="AlphaFoldDB" id="A0A2N5VRL2"/>
<keyword evidence="3" id="KW-1185">Reference proteome</keyword>
<feature type="region of interest" description="Disordered" evidence="1">
    <location>
        <begin position="20"/>
        <end position="53"/>
    </location>
</feature>
<comment type="caution">
    <text evidence="2">The sequence shown here is derived from an EMBL/GenBank/DDBJ whole genome shotgun (WGS) entry which is preliminary data.</text>
</comment>
<evidence type="ECO:0000313" key="2">
    <source>
        <dbReference type="EMBL" id="PLW52600.1"/>
    </source>
</evidence>
<evidence type="ECO:0000256" key="1">
    <source>
        <dbReference type="SAM" id="MobiDB-lite"/>
    </source>
</evidence>
<dbReference type="Proteomes" id="UP000235388">
    <property type="component" value="Unassembled WGS sequence"/>
</dbReference>
<evidence type="ECO:0000313" key="3">
    <source>
        <dbReference type="Proteomes" id="UP000235388"/>
    </source>
</evidence>
<reference evidence="2 3" key="1">
    <citation type="submission" date="2017-11" db="EMBL/GenBank/DDBJ databases">
        <title>De novo assembly and phasing of dikaryotic genomes from two isolates of Puccinia coronata f. sp. avenae, the causal agent of oat crown rust.</title>
        <authorList>
            <person name="Miller M.E."/>
            <person name="Zhang Y."/>
            <person name="Omidvar V."/>
            <person name="Sperschneider J."/>
            <person name="Schwessinger B."/>
            <person name="Raley C."/>
            <person name="Palmer J.M."/>
            <person name="Garnica D."/>
            <person name="Upadhyaya N."/>
            <person name="Rathjen J."/>
            <person name="Taylor J.M."/>
            <person name="Park R.F."/>
            <person name="Dodds P.N."/>
            <person name="Hirsch C.D."/>
            <person name="Kianian S.F."/>
            <person name="Figueroa M."/>
        </authorList>
    </citation>
    <scope>NUCLEOTIDE SEQUENCE [LARGE SCALE GENOMIC DNA]</scope>
    <source>
        <strain evidence="2">12NC29</strain>
    </source>
</reference>
<sequence>MPGNCPSSLNRAYIDIPPSFVTPSKPANYKPPKAWPPSSSGAGKPTQSPAGCAPSNSGYWPWKTPMFSQTWMLPQSPPLPLKFSGANYTLWERQINTTLDFVFHTDSFLSLNSWLLLNPDHRPLVMIFFRSTVDQVLSTNTATAKTPVAIYQLLRN</sequence>
<proteinExistence type="predicted"/>
<protein>
    <submittedName>
        <fullName evidence="2">Uncharacterized protein</fullName>
    </submittedName>
</protein>
<gene>
    <name evidence="2" type="ORF">PCANC_14040</name>
</gene>